<evidence type="ECO:0000313" key="4">
    <source>
        <dbReference type="Proteomes" id="UP000288607"/>
    </source>
</evidence>
<organism evidence="3 4">
    <name type="scientific">Bifidobacterium callimiconis</name>
    <dbReference type="NCBI Taxonomy" id="2306973"/>
    <lineage>
        <taxon>Bacteria</taxon>
        <taxon>Bacillati</taxon>
        <taxon>Actinomycetota</taxon>
        <taxon>Actinomycetes</taxon>
        <taxon>Bifidobacteriales</taxon>
        <taxon>Bifidobacteriaceae</taxon>
        <taxon>Bifidobacterium</taxon>
    </lineage>
</organism>
<comment type="caution">
    <text evidence="3">The sequence shown here is derived from an EMBL/GenBank/DDBJ whole genome shotgun (WGS) entry which is preliminary data.</text>
</comment>
<dbReference type="InterPro" id="IPR045401">
    <property type="entry name" value="GAP1-M"/>
</dbReference>
<sequence>MIGANGTTGGSGVPRQICFTRVGKQEAGAGWQTVNVSPGLPAGAVSAFEGLQNGNVRYVSSGTFDPEDTAKIVTELRIQGHDAFLTRIKYGVREEVGRAAMGAQGFVFPLEQLVADPQSVLNVEYTNFALAADQTLTTQIVEATAAAPATFSVAPHRSMGELRADLAALGVNDDQKFADLLTCVVITLFSRAKETLTIHCDCSETTIRTVMACLYAAIPPALRGKLTFSTYLTNNGMPTTIVFAHPSRAAARVFDLATGTTNVLTKGARHRYEQYQFMIVPASNFNDRLSGFFTALEAKIAQLGDSAEAADMDMYQLAYDLLVEEQTGTATSSYEKCVTRLMSLLVFARLDRMNDYCEHLIAVSLTEFLDNQYELNDVLNEQLGEAIGKAKTPELVQVGERYTATVIKAKTPAEGAQYLAQAYPDRTSQGFLSLRELLARDPDGQAVLRELYVAVLGEQLKVRVEQEATAAGVDLVSEIAAYRDEALQSVADHAAVMQVVADSAQSYLVARIQPDQDPGEVVQNAEVVLGRLLRNESVSDDVWHAVVAAYWKKFTFNGFKFDQVPSSYEPLEGGTHYPEYVAIGYAQQCLQAFNAGDVTQVAEALQRYRDFADLDPAKKITLNNLMLNYCLQHRAQYAVRPIEPTGDEYQPQGAEAQSAAELDVWIHLIRALKNDKPQTVAEFLLRQGMLPAGTDERFFALVGQSTLLKGPELDKLADGMALCSESGDPALVEGANTVLEDLASLQKLRDQEAKQAAKDEKRAEKEARKEARKANGGFLGGLLFGGNTDETYDDEPESMETPMQAPAEHIGRVSGLAQASQLAQPVQPVQSAQPVPAPTAPVVTTQPTTIQPRSVRTQQPVQQTSVPQTPVDYRVAQYAQQPPRPPRPGQQTQQQTGAAWDPMVTSQPHQFDYQQPTAPAAAPVQPAVPQAQPQSYQPSVQQPVQSEPPQFQPMQSEPDSYDEPEEQPKKGGLGGFFGGLFGGKKKGRH</sequence>
<dbReference type="AlphaFoldDB" id="A0A430FC04"/>
<gene>
    <name evidence="3" type="ORF">D2E23_1690</name>
</gene>
<feature type="domain" description="GTPase-associated protein 1 middle" evidence="2">
    <location>
        <begin position="169"/>
        <end position="241"/>
    </location>
</feature>
<feature type="compositionally biased region" description="Polar residues" evidence="1">
    <location>
        <begin position="904"/>
        <end position="913"/>
    </location>
</feature>
<evidence type="ECO:0000313" key="3">
    <source>
        <dbReference type="EMBL" id="RSX50367.1"/>
    </source>
</evidence>
<keyword evidence="4" id="KW-1185">Reference proteome</keyword>
<protein>
    <submittedName>
        <fullName evidence="3">Tegument protein</fullName>
    </submittedName>
</protein>
<feature type="compositionally biased region" description="Low complexity" evidence="1">
    <location>
        <begin position="818"/>
        <end position="871"/>
    </location>
</feature>
<dbReference type="OrthoDB" id="5488574at2"/>
<feature type="compositionally biased region" description="Gly residues" evidence="1">
    <location>
        <begin position="971"/>
        <end position="982"/>
    </location>
</feature>
<accession>A0A430FC04</accession>
<feature type="compositionally biased region" description="Low complexity" evidence="1">
    <location>
        <begin position="914"/>
        <end position="953"/>
    </location>
</feature>
<dbReference type="EMBL" id="QXGJ01000008">
    <property type="protein sequence ID" value="RSX50367.1"/>
    <property type="molecule type" value="Genomic_DNA"/>
</dbReference>
<evidence type="ECO:0000256" key="1">
    <source>
        <dbReference type="SAM" id="MobiDB-lite"/>
    </source>
</evidence>
<feature type="region of interest" description="Disordered" evidence="1">
    <location>
        <begin position="818"/>
        <end position="989"/>
    </location>
</feature>
<proteinExistence type="predicted"/>
<evidence type="ECO:0000259" key="2">
    <source>
        <dbReference type="Pfam" id="PF20014"/>
    </source>
</evidence>
<dbReference type="Proteomes" id="UP000288607">
    <property type="component" value="Unassembled WGS sequence"/>
</dbReference>
<dbReference type="RefSeq" id="WP_126030494.1">
    <property type="nucleotide sequence ID" value="NZ_JAFEJY010000006.1"/>
</dbReference>
<reference evidence="3 4" key="1">
    <citation type="submission" date="2018-09" db="EMBL/GenBank/DDBJ databases">
        <title>Characterization of the phylogenetic diversity of five novel species belonging to the genus Bifidobacterium.</title>
        <authorList>
            <person name="Lugli G.A."/>
            <person name="Duranti S."/>
            <person name="Milani C."/>
        </authorList>
    </citation>
    <scope>NUCLEOTIDE SEQUENCE [LARGE SCALE GENOMIC DNA]</scope>
    <source>
        <strain evidence="3 4">2028B</strain>
    </source>
</reference>
<feature type="region of interest" description="Disordered" evidence="1">
    <location>
        <begin position="750"/>
        <end position="802"/>
    </location>
</feature>
<feature type="compositionally biased region" description="Basic and acidic residues" evidence="1">
    <location>
        <begin position="750"/>
        <end position="773"/>
    </location>
</feature>
<name>A0A430FC04_9BIFI</name>
<dbReference type="Pfam" id="PF20014">
    <property type="entry name" value="GAP1-M"/>
    <property type="match status" value="1"/>
</dbReference>